<evidence type="ECO:0000313" key="1">
    <source>
        <dbReference type="EMBL" id="CDI41810.1"/>
    </source>
</evidence>
<accession>U4QLT3</accession>
<protein>
    <submittedName>
        <fullName evidence="1">Uncharacterized protein</fullName>
    </submittedName>
</protein>
<proteinExistence type="predicted"/>
<dbReference type="EMBL" id="CBUH010000057">
    <property type="protein sequence ID" value="CDI41810.1"/>
    <property type="molecule type" value="Genomic_DNA"/>
</dbReference>
<dbReference type="AlphaFoldDB" id="U4QLT3"/>
<gene>
    <name evidence="1" type="ORF">LHCIRMBIA953_00860</name>
</gene>
<evidence type="ECO:0000313" key="2">
    <source>
        <dbReference type="Proteomes" id="UP000017243"/>
    </source>
</evidence>
<reference evidence="1 2" key="1">
    <citation type="submission" date="2013-09" db="EMBL/GenBank/DDBJ databases">
        <title>Draft Genome Sequence of five Lactobacillus helveticus strains CIRM-BIA 101T, 103, 104, 951 and 953 isolated from milk product.</title>
        <authorList>
            <person name="Valence F."/>
            <person name="Chuat V."/>
            <person name="Ma L."/>
            <person name="Creno S."/>
            <person name="Falentin H."/>
            <person name="Lortal S."/>
            <person name="Bizet C."/>
            <person name="Clermont D."/>
            <person name="Loux V."/>
            <person name="Bouchier C."/>
            <person name="Cousin S."/>
        </authorList>
    </citation>
    <scope>NUCLEOTIDE SEQUENCE [LARGE SCALE GENOMIC DNA]</scope>
    <source>
        <strain evidence="1 2">CIRM-BIA 953</strain>
    </source>
</reference>
<organism evidence="1 2">
    <name type="scientific">Lactobacillus helveticus CIRM-BIA 953</name>
    <dbReference type="NCBI Taxonomy" id="1226335"/>
    <lineage>
        <taxon>Bacteria</taxon>
        <taxon>Bacillati</taxon>
        <taxon>Bacillota</taxon>
        <taxon>Bacilli</taxon>
        <taxon>Lactobacillales</taxon>
        <taxon>Lactobacillaceae</taxon>
        <taxon>Lactobacillus</taxon>
    </lineage>
</organism>
<comment type="caution">
    <text evidence="1">The sequence shown here is derived from an EMBL/GenBank/DDBJ whole genome shotgun (WGS) entry which is preliminary data.</text>
</comment>
<name>U4QLT3_LACHE</name>
<dbReference type="Proteomes" id="UP000017243">
    <property type="component" value="Unassembled WGS sequence"/>
</dbReference>
<sequence>MLIKFTKAKPPTRMTFSASGCCLKDVAAFAFNDFQKVIYVLTTSLVRMNPYTMTA</sequence>